<feature type="domain" description="Copper resistance protein D" evidence="2">
    <location>
        <begin position="46"/>
        <end position="144"/>
    </location>
</feature>
<dbReference type="GO" id="GO:0016020">
    <property type="term" value="C:membrane"/>
    <property type="evidence" value="ECO:0007669"/>
    <property type="project" value="InterPro"/>
</dbReference>
<reference evidence="3 4" key="1">
    <citation type="journal article" date="2013" name="Genome Announc.">
        <title>Genome Sequence of the Polycyclic Aromatic Hydrocarbon-Degrading Bacterium Strain Marinobacter nanhaiticus D15-8WT.</title>
        <authorList>
            <person name="Cui Z."/>
            <person name="Gao W."/>
            <person name="Li Q."/>
            <person name="Xu G."/>
            <person name="Zheng L."/>
        </authorList>
    </citation>
    <scope>NUCLEOTIDE SEQUENCE [LARGE SCALE GENOMIC DNA]</scope>
    <source>
        <strain evidence="3 4">D15-8W</strain>
    </source>
</reference>
<feature type="transmembrane region" description="Helical" evidence="1">
    <location>
        <begin position="6"/>
        <end position="26"/>
    </location>
</feature>
<feature type="transmembrane region" description="Helical" evidence="1">
    <location>
        <begin position="130"/>
        <end position="152"/>
    </location>
</feature>
<dbReference type="PATRIC" id="fig|626887.3.peg.1949"/>
<dbReference type="Proteomes" id="UP000013165">
    <property type="component" value="Unassembled WGS sequence"/>
</dbReference>
<feature type="transmembrane region" description="Helical" evidence="1">
    <location>
        <begin position="79"/>
        <end position="102"/>
    </location>
</feature>
<name>N6W5Y8_9GAMM</name>
<dbReference type="InterPro" id="IPR008457">
    <property type="entry name" value="Cu-R_CopD_dom"/>
</dbReference>
<dbReference type="EMBL" id="APLQ01000011">
    <property type="protein sequence ID" value="ENO15619.1"/>
    <property type="molecule type" value="Genomic_DNA"/>
</dbReference>
<keyword evidence="1" id="KW-0472">Membrane</keyword>
<dbReference type="AlphaFoldDB" id="N6W5Y8"/>
<organism evidence="3 4">
    <name type="scientific">Marinobacter nanhaiticus D15-8W</name>
    <dbReference type="NCBI Taxonomy" id="626887"/>
    <lineage>
        <taxon>Bacteria</taxon>
        <taxon>Pseudomonadati</taxon>
        <taxon>Pseudomonadota</taxon>
        <taxon>Gammaproteobacteria</taxon>
        <taxon>Pseudomonadales</taxon>
        <taxon>Marinobacteraceae</taxon>
        <taxon>Marinobacter</taxon>
    </lineage>
</organism>
<dbReference type="RefSeq" id="WP_004579915.1">
    <property type="nucleotide sequence ID" value="NZ_AP028878.1"/>
</dbReference>
<accession>N6W5Y8</accession>
<feature type="transmembrane region" description="Helical" evidence="1">
    <location>
        <begin position="47"/>
        <end position="73"/>
    </location>
</feature>
<evidence type="ECO:0000259" key="2">
    <source>
        <dbReference type="Pfam" id="PF05425"/>
    </source>
</evidence>
<dbReference type="eggNOG" id="COG5615">
    <property type="taxonomic scope" value="Bacteria"/>
</dbReference>
<comment type="caution">
    <text evidence="3">The sequence shown here is derived from an EMBL/GenBank/DDBJ whole genome shotgun (WGS) entry which is preliminary data.</text>
</comment>
<protein>
    <recommendedName>
        <fullName evidence="2">Copper resistance protein D domain-containing protein</fullName>
    </recommendedName>
</protein>
<keyword evidence="1" id="KW-1133">Transmembrane helix</keyword>
<evidence type="ECO:0000256" key="1">
    <source>
        <dbReference type="SAM" id="Phobius"/>
    </source>
</evidence>
<dbReference type="HOGENOM" id="CLU_106186_1_0_6"/>
<evidence type="ECO:0000313" key="4">
    <source>
        <dbReference type="Proteomes" id="UP000013165"/>
    </source>
</evidence>
<gene>
    <name evidence="3" type="ORF">J057_09711</name>
</gene>
<sequence>MGFFVALHTLAAVIWVGGMFFAYMALRPAAGAVLEPAQRAPLWSHTLSIFFRWVWGSIIALLLTGFGILGMYFDGLGSAGWHVHAMLTLGVVMMLLFAHVWFAPFRRLKKAVADNDIPEAGRNIGQIRKFVLINLILGLIVVVVGSGGRYLVLINM</sequence>
<keyword evidence="1" id="KW-0812">Transmembrane</keyword>
<dbReference type="OrthoDB" id="8419862at2"/>
<evidence type="ECO:0000313" key="3">
    <source>
        <dbReference type="EMBL" id="ENO15619.1"/>
    </source>
</evidence>
<keyword evidence="4" id="KW-1185">Reference proteome</keyword>
<dbReference type="Pfam" id="PF05425">
    <property type="entry name" value="CopD"/>
    <property type="match status" value="1"/>
</dbReference>
<proteinExistence type="predicted"/>